<name>A0ABR1S3Q7_9PEZI</name>
<proteinExistence type="predicted"/>
<gene>
    <name evidence="2" type="ORF">PG991_003477</name>
</gene>
<dbReference type="EMBL" id="JAQQWI010000007">
    <property type="protein sequence ID" value="KAK8026421.1"/>
    <property type="molecule type" value="Genomic_DNA"/>
</dbReference>
<evidence type="ECO:0000313" key="2">
    <source>
        <dbReference type="EMBL" id="KAK8026421.1"/>
    </source>
</evidence>
<evidence type="ECO:0000313" key="3">
    <source>
        <dbReference type="Proteomes" id="UP001396898"/>
    </source>
</evidence>
<feature type="coiled-coil region" evidence="1">
    <location>
        <begin position="29"/>
        <end position="56"/>
    </location>
</feature>
<sequence length="310" mass="33996">MKSNVTPQVIQETINTATRPSLQGLAPPQDETNKKFEDLATQVRNLKRRLETFEKGATSTKIVSAPARPQVSLTTAEGYLAWLQQLDLRTPEGITDWKKAEVGVAGQCLVKFGNLDLILVTQGGLHEPFELNEDARDSSPVKEEPGLVQELCHAGCVELTLTTGGHLAAEIPKYLLQLGSVYRKPKSRDTLSPPVMAARLYMDITKPSKSLWLVRLGLGGSTTMSFSRTFDLGDDGSVTFDVAKLVDDISTLDTSDISDPILADQEHVARTLKKSAHLIVTSFQNAKLIKPKPYELEHAIRTGWAENYGA</sequence>
<organism evidence="2 3">
    <name type="scientific">Apiospora marii</name>
    <dbReference type="NCBI Taxonomy" id="335849"/>
    <lineage>
        <taxon>Eukaryota</taxon>
        <taxon>Fungi</taxon>
        <taxon>Dikarya</taxon>
        <taxon>Ascomycota</taxon>
        <taxon>Pezizomycotina</taxon>
        <taxon>Sordariomycetes</taxon>
        <taxon>Xylariomycetidae</taxon>
        <taxon>Amphisphaeriales</taxon>
        <taxon>Apiosporaceae</taxon>
        <taxon>Apiospora</taxon>
    </lineage>
</organism>
<protein>
    <submittedName>
        <fullName evidence="2">Uncharacterized protein</fullName>
    </submittedName>
</protein>
<keyword evidence="3" id="KW-1185">Reference proteome</keyword>
<reference evidence="2 3" key="1">
    <citation type="submission" date="2023-01" db="EMBL/GenBank/DDBJ databases">
        <title>Analysis of 21 Apiospora genomes using comparative genomics revels a genus with tremendous synthesis potential of carbohydrate active enzymes and secondary metabolites.</title>
        <authorList>
            <person name="Sorensen T."/>
        </authorList>
    </citation>
    <scope>NUCLEOTIDE SEQUENCE [LARGE SCALE GENOMIC DNA]</scope>
    <source>
        <strain evidence="2 3">CBS 20057</strain>
    </source>
</reference>
<evidence type="ECO:0000256" key="1">
    <source>
        <dbReference type="SAM" id="Coils"/>
    </source>
</evidence>
<accession>A0ABR1S3Q7</accession>
<keyword evidence="1" id="KW-0175">Coiled coil</keyword>
<dbReference type="Proteomes" id="UP001396898">
    <property type="component" value="Unassembled WGS sequence"/>
</dbReference>
<comment type="caution">
    <text evidence="2">The sequence shown here is derived from an EMBL/GenBank/DDBJ whole genome shotgun (WGS) entry which is preliminary data.</text>
</comment>